<organism evidence="1 2">
    <name type="scientific">Atta colombica</name>
    <dbReference type="NCBI Taxonomy" id="520822"/>
    <lineage>
        <taxon>Eukaryota</taxon>
        <taxon>Metazoa</taxon>
        <taxon>Ecdysozoa</taxon>
        <taxon>Arthropoda</taxon>
        <taxon>Hexapoda</taxon>
        <taxon>Insecta</taxon>
        <taxon>Pterygota</taxon>
        <taxon>Neoptera</taxon>
        <taxon>Endopterygota</taxon>
        <taxon>Hymenoptera</taxon>
        <taxon>Apocrita</taxon>
        <taxon>Aculeata</taxon>
        <taxon>Formicoidea</taxon>
        <taxon>Formicidae</taxon>
        <taxon>Myrmicinae</taxon>
        <taxon>Atta</taxon>
    </lineage>
</organism>
<dbReference type="EMBL" id="KQ976417">
    <property type="protein sequence ID" value="KYM89894.1"/>
    <property type="molecule type" value="Genomic_DNA"/>
</dbReference>
<dbReference type="AlphaFoldDB" id="A0A195BTZ7"/>
<keyword evidence="2" id="KW-1185">Reference proteome</keyword>
<reference evidence="1 2" key="1">
    <citation type="submission" date="2015-09" db="EMBL/GenBank/DDBJ databases">
        <title>Atta colombica WGS genome.</title>
        <authorList>
            <person name="Nygaard S."/>
            <person name="Hu H."/>
            <person name="Boomsma J."/>
            <person name="Zhang G."/>
        </authorList>
    </citation>
    <scope>NUCLEOTIDE SEQUENCE [LARGE SCALE GENOMIC DNA]</scope>
    <source>
        <strain evidence="1">Treedump-2</strain>
        <tissue evidence="1">Whole body</tissue>
    </source>
</reference>
<evidence type="ECO:0000313" key="2">
    <source>
        <dbReference type="Proteomes" id="UP000078540"/>
    </source>
</evidence>
<gene>
    <name evidence="1" type="ORF">ALC53_02206</name>
</gene>
<protein>
    <submittedName>
        <fullName evidence="1">Uncharacterized protein</fullName>
    </submittedName>
</protein>
<name>A0A195BTZ7_9HYME</name>
<accession>A0A195BTZ7</accession>
<sequence length="231" mass="24930">MLVASLQVAASKCCHAAAMPAGGPEPAAGHDVVPDQADPLLSARRTRTAAADRPVNLGRPQSCGFLAARDPLRFAHRRDEERTNTWDTSGMYRFFLLGPGPGGDGGEGGGNGGECGVSNDVPHPRQDLDILQAGGTNAVEPARTSSSIRCKWRIVIRGSASSRQYYVAVSAMYTTKSEIYCWIDPAEAGFFCPSSFELDVAHSRVPIICDNAFHFFIILISVFKEMEVCFF</sequence>
<evidence type="ECO:0000313" key="1">
    <source>
        <dbReference type="EMBL" id="KYM89894.1"/>
    </source>
</evidence>
<proteinExistence type="predicted"/>
<dbReference type="Proteomes" id="UP000078540">
    <property type="component" value="Unassembled WGS sequence"/>
</dbReference>